<evidence type="ECO:0000313" key="13">
    <source>
        <dbReference type="Proteomes" id="UP000035479"/>
    </source>
</evidence>
<dbReference type="InterPro" id="IPR002933">
    <property type="entry name" value="Peptidase_M20"/>
</dbReference>
<proteinExistence type="inferred from homology"/>
<protein>
    <submittedName>
        <fullName evidence="12">Acetylornithine deacetylase</fullName>
    </submittedName>
</protein>
<keyword evidence="9" id="KW-0862">Zinc</keyword>
<dbReference type="InterPro" id="IPR036264">
    <property type="entry name" value="Bact_exopeptidase_dim_dom"/>
</dbReference>
<dbReference type="InterPro" id="IPR010169">
    <property type="entry name" value="AcOrn-deacetyl"/>
</dbReference>
<feature type="domain" description="Peptidase M20 dimerisation" evidence="11">
    <location>
        <begin position="176"/>
        <end position="287"/>
    </location>
</feature>
<dbReference type="NCBIfam" id="TIGR01892">
    <property type="entry name" value="AcOrn-deacetyl"/>
    <property type="match status" value="1"/>
</dbReference>
<keyword evidence="6" id="KW-0028">Amino-acid biosynthesis</keyword>
<dbReference type="EMBL" id="CP011602">
    <property type="protein sequence ID" value="AKL12351.1"/>
    <property type="molecule type" value="Genomic_DNA"/>
</dbReference>
<dbReference type="InterPro" id="IPR001261">
    <property type="entry name" value="ArgE/DapE_CS"/>
</dbReference>
<sequence length="390" mass="42335">MQGGLMMTSREMLEQLVAFDTTSRESNLALIDFIGGYLTGLGVNYERIHNAERSKANLYARLGPPGPGGVMLSGHSDVVPVDGQNWSVPPFTLTERDGKLYGRGTADMKGFIACILAAVPYFLAQPLAQPLHLAISYDEEVGCLGVRTLLDALSRRAEKPDICLIGEPTQLQPVLGHKGKLGVRCEVQGAACHSAYAPQGVNAIEYAAKLIHRLTRIGQRLAAPEHHDARFDPPFTTVQTGLIQGGRALNIVPAECTFDFEVRTLPQDDAQEVARELEHYAQRELLPDMQAVSRDATIRFYPISGYPGLYTPAQSAAARLIAHLTGSERFSTVAFGTEGGLFHQVGIPSVICGPGSMAQGHKPDEFITVEQLNACDALLRRLAAWMCQKT</sequence>
<dbReference type="Gene3D" id="3.30.70.360">
    <property type="match status" value="1"/>
</dbReference>
<comment type="cofactor">
    <cofactor evidence="1">
        <name>Co(2+)</name>
        <dbReference type="ChEBI" id="CHEBI:48828"/>
    </cofactor>
</comment>
<comment type="similarity">
    <text evidence="3">Belongs to the peptidase M20A family. ArgE subfamily.</text>
</comment>
<dbReference type="GO" id="GO:0008777">
    <property type="term" value="F:acetylornithine deacetylase activity"/>
    <property type="evidence" value="ECO:0007669"/>
    <property type="project" value="TreeGrafter"/>
</dbReference>
<evidence type="ECO:0000256" key="10">
    <source>
        <dbReference type="ARBA" id="ARBA00023285"/>
    </source>
</evidence>
<evidence type="ECO:0000256" key="8">
    <source>
        <dbReference type="ARBA" id="ARBA00022801"/>
    </source>
</evidence>
<evidence type="ECO:0000256" key="3">
    <source>
        <dbReference type="ARBA" id="ARBA00005691"/>
    </source>
</evidence>
<evidence type="ECO:0000256" key="7">
    <source>
        <dbReference type="ARBA" id="ARBA00022723"/>
    </source>
</evidence>
<dbReference type="PROSITE" id="PS00758">
    <property type="entry name" value="ARGE_DAPE_CPG2_1"/>
    <property type="match status" value="1"/>
</dbReference>
<dbReference type="NCBIfam" id="NF005710">
    <property type="entry name" value="PRK07522.1"/>
    <property type="match status" value="1"/>
</dbReference>
<dbReference type="AlphaFoldDB" id="A0AAC8QP85"/>
<reference evidence="12 13" key="1">
    <citation type="submission" date="2015-06" db="EMBL/GenBank/DDBJ databases">
        <title>Rapid spread of a carbapenem resistance gene driven by multiple levels of genetic mobility.</title>
        <authorList>
            <person name="Sheppard A.E."/>
            <person name="Stoesser N."/>
            <person name="Wilson D."/>
            <person name="Sebra R."/>
            <person name="Kasarskis A."/>
            <person name="Anson L."/>
            <person name="Giess A."/>
            <person name="Pankhurst L."/>
            <person name="Vaughan A."/>
            <person name="Grim C.J."/>
            <person name="Cox H."/>
            <person name="Yeh A."/>
            <person name="Sifri C.D."/>
            <person name="Walker S."/>
            <person name="Peto T.E."/>
            <person name="Crook D.W."/>
            <person name="Mathers A.J."/>
        </authorList>
    </citation>
    <scope>NUCLEOTIDE SEQUENCE [LARGE SCALE GENOMIC DNA]</scope>
    <source>
        <strain evidence="12 13">CAV1151</strain>
    </source>
</reference>
<dbReference type="InterPro" id="IPR050072">
    <property type="entry name" value="Peptidase_M20A"/>
</dbReference>
<dbReference type="SUPFAM" id="SSF53187">
    <property type="entry name" value="Zn-dependent exopeptidases"/>
    <property type="match status" value="1"/>
</dbReference>
<dbReference type="PANTHER" id="PTHR43808">
    <property type="entry name" value="ACETYLORNITHINE DEACETYLASE"/>
    <property type="match status" value="1"/>
</dbReference>
<evidence type="ECO:0000256" key="6">
    <source>
        <dbReference type="ARBA" id="ARBA00022605"/>
    </source>
</evidence>
<dbReference type="PANTHER" id="PTHR43808:SF31">
    <property type="entry name" value="N-ACETYL-L-CITRULLINE DEACETYLASE"/>
    <property type="match status" value="1"/>
</dbReference>
<dbReference type="InterPro" id="IPR011650">
    <property type="entry name" value="Peptidase_M20_dimer"/>
</dbReference>
<keyword evidence="10" id="KW-0170">Cobalt</keyword>
<dbReference type="PROSITE" id="PS00759">
    <property type="entry name" value="ARGE_DAPE_CPG2_2"/>
    <property type="match status" value="1"/>
</dbReference>
<dbReference type="Proteomes" id="UP000035479">
    <property type="component" value="Chromosome"/>
</dbReference>
<dbReference type="KEGG" id="kin:AB182_14025"/>
<evidence type="ECO:0000256" key="2">
    <source>
        <dbReference type="ARBA" id="ARBA00001947"/>
    </source>
</evidence>
<organism evidence="12 13">
    <name type="scientific">Phytobacter ursingii</name>
    <dbReference type="NCBI Taxonomy" id="1972431"/>
    <lineage>
        <taxon>Bacteria</taxon>
        <taxon>Pseudomonadati</taxon>
        <taxon>Pseudomonadota</taxon>
        <taxon>Gammaproteobacteria</taxon>
        <taxon>Enterobacterales</taxon>
        <taxon>Enterobacteriaceae</taxon>
        <taxon>Phytobacter</taxon>
    </lineage>
</organism>
<evidence type="ECO:0000256" key="1">
    <source>
        <dbReference type="ARBA" id="ARBA00001941"/>
    </source>
</evidence>
<keyword evidence="8" id="KW-0378">Hydrolase</keyword>
<name>A0AAC8QP85_9ENTR</name>
<dbReference type="SUPFAM" id="SSF55031">
    <property type="entry name" value="Bacterial exopeptidase dimerisation domain"/>
    <property type="match status" value="1"/>
</dbReference>
<evidence type="ECO:0000256" key="4">
    <source>
        <dbReference type="ARBA" id="ARBA00022490"/>
    </source>
</evidence>
<evidence type="ECO:0000313" key="12">
    <source>
        <dbReference type="EMBL" id="AKL12351.1"/>
    </source>
</evidence>
<evidence type="ECO:0000256" key="5">
    <source>
        <dbReference type="ARBA" id="ARBA00022571"/>
    </source>
</evidence>
<accession>A0AAC8QP85</accession>
<comment type="cofactor">
    <cofactor evidence="2">
        <name>Zn(2+)</name>
        <dbReference type="ChEBI" id="CHEBI:29105"/>
    </cofactor>
</comment>
<gene>
    <name evidence="12" type="ORF">AB182_14025</name>
</gene>
<dbReference type="GO" id="GO:0046872">
    <property type="term" value="F:metal ion binding"/>
    <property type="evidence" value="ECO:0007669"/>
    <property type="project" value="UniProtKB-KW"/>
</dbReference>
<evidence type="ECO:0000259" key="11">
    <source>
        <dbReference type="Pfam" id="PF07687"/>
    </source>
</evidence>
<dbReference type="GO" id="GO:0006526">
    <property type="term" value="P:L-arginine biosynthetic process"/>
    <property type="evidence" value="ECO:0007669"/>
    <property type="project" value="UniProtKB-KW"/>
</dbReference>
<dbReference type="Gene3D" id="3.40.630.10">
    <property type="entry name" value="Zn peptidases"/>
    <property type="match status" value="1"/>
</dbReference>
<keyword evidence="7" id="KW-0479">Metal-binding</keyword>
<dbReference type="CDD" id="cd03894">
    <property type="entry name" value="M20_ArgE"/>
    <property type="match status" value="1"/>
</dbReference>
<keyword evidence="4" id="KW-0963">Cytoplasm</keyword>
<dbReference type="Pfam" id="PF01546">
    <property type="entry name" value="Peptidase_M20"/>
    <property type="match status" value="1"/>
</dbReference>
<evidence type="ECO:0000256" key="9">
    <source>
        <dbReference type="ARBA" id="ARBA00022833"/>
    </source>
</evidence>
<dbReference type="Pfam" id="PF07687">
    <property type="entry name" value="M20_dimer"/>
    <property type="match status" value="1"/>
</dbReference>
<keyword evidence="5" id="KW-0055">Arginine biosynthesis</keyword>